<feature type="compositionally biased region" description="Basic residues" evidence="1">
    <location>
        <begin position="98"/>
        <end position="110"/>
    </location>
</feature>
<feature type="compositionally biased region" description="Basic residues" evidence="1">
    <location>
        <begin position="156"/>
        <end position="171"/>
    </location>
</feature>
<feature type="compositionally biased region" description="Low complexity" evidence="1">
    <location>
        <begin position="240"/>
        <end position="253"/>
    </location>
</feature>
<dbReference type="AlphaFoldDB" id="A0A448WYA1"/>
<feature type="compositionally biased region" description="Basic residues" evidence="1">
    <location>
        <begin position="135"/>
        <end position="147"/>
    </location>
</feature>
<feature type="region of interest" description="Disordered" evidence="1">
    <location>
        <begin position="1"/>
        <end position="26"/>
    </location>
</feature>
<reference evidence="2" key="1">
    <citation type="submission" date="2018-11" db="EMBL/GenBank/DDBJ databases">
        <authorList>
            <consortium name="Pathogen Informatics"/>
        </authorList>
    </citation>
    <scope>NUCLEOTIDE SEQUENCE</scope>
</reference>
<protein>
    <submittedName>
        <fullName evidence="2">Uncharacterized protein</fullName>
    </submittedName>
</protein>
<feature type="compositionally biased region" description="Basic residues" evidence="1">
    <location>
        <begin position="13"/>
        <end position="26"/>
    </location>
</feature>
<comment type="caution">
    <text evidence="2">The sequence shown here is derived from an EMBL/GenBank/DDBJ whole genome shotgun (WGS) entry which is preliminary data.</text>
</comment>
<name>A0A448WYA1_9PLAT</name>
<feature type="compositionally biased region" description="Low complexity" evidence="1">
    <location>
        <begin position="84"/>
        <end position="97"/>
    </location>
</feature>
<evidence type="ECO:0000313" key="2">
    <source>
        <dbReference type="EMBL" id="VEL23217.1"/>
    </source>
</evidence>
<feature type="region of interest" description="Disordered" evidence="1">
    <location>
        <begin position="374"/>
        <end position="398"/>
    </location>
</feature>
<feature type="compositionally biased region" description="Basic residues" evidence="1">
    <location>
        <begin position="200"/>
        <end position="231"/>
    </location>
</feature>
<accession>A0A448WYA1</accession>
<feature type="compositionally biased region" description="Basic and acidic residues" evidence="1">
    <location>
        <begin position="172"/>
        <end position="184"/>
    </location>
</feature>
<feature type="compositionally biased region" description="Basic residues" evidence="1">
    <location>
        <begin position="285"/>
        <end position="313"/>
    </location>
</feature>
<dbReference type="EMBL" id="CAAALY010060694">
    <property type="protein sequence ID" value="VEL23217.1"/>
    <property type="molecule type" value="Genomic_DNA"/>
</dbReference>
<keyword evidence="3" id="KW-1185">Reference proteome</keyword>
<feature type="compositionally biased region" description="Low complexity" evidence="1">
    <location>
        <begin position="266"/>
        <end position="275"/>
    </location>
</feature>
<dbReference type="Proteomes" id="UP000784294">
    <property type="component" value="Unassembled WGS sequence"/>
</dbReference>
<evidence type="ECO:0000256" key="1">
    <source>
        <dbReference type="SAM" id="MobiDB-lite"/>
    </source>
</evidence>
<organism evidence="2 3">
    <name type="scientific">Protopolystoma xenopodis</name>
    <dbReference type="NCBI Taxonomy" id="117903"/>
    <lineage>
        <taxon>Eukaryota</taxon>
        <taxon>Metazoa</taxon>
        <taxon>Spiralia</taxon>
        <taxon>Lophotrochozoa</taxon>
        <taxon>Platyhelminthes</taxon>
        <taxon>Monogenea</taxon>
        <taxon>Polyopisthocotylea</taxon>
        <taxon>Polystomatidea</taxon>
        <taxon>Polystomatidae</taxon>
        <taxon>Protopolystoma</taxon>
    </lineage>
</organism>
<gene>
    <name evidence="2" type="ORF">PXEA_LOCUS16657</name>
</gene>
<proteinExistence type="predicted"/>
<sequence>MWSGQPVSTPARPSRRPQRAAIGPRRRLHFALRLEPRGPVAHGPRPAAPLPDGVWRRRRRLGHRLAHVGAHSTRGSSGRRLCDRLGLPRLPRPGAQRLRARPPARAPRRARPSDGLLLLQLHRAGGSARPVAHGSRARVRAPARLRPRAGLAGRRSGAHPHPRLGRAPRQRHPVDLLRRPERALHFAASPRRGRLLPGHRGARGGRRRARPRLHHQHRLAGRPAHVGRRVPGRLPHDRAAGGARVPAAAGARLGRLRRRPRPPEPAGRIPRQPGRLRLDDPPARPARHRRHAPRARPRGRLRAARPLRLRRGLRSSPPPLGRGPPADTGRPVEAAADLHLPVGLAVGTTAADVAVAGGAVASAGAARRRTAVACGSAARRPLALSGPSRGPTRDRRARSRLATARRGAGWPAVVAGQLGGCRVRGERAKQAPFAAITATDWSTSPAAKSSAGPWKRNRGWPTCRVVLTRRVKGVCGFAKKSWL</sequence>
<evidence type="ECO:0000313" key="3">
    <source>
        <dbReference type="Proteomes" id="UP000784294"/>
    </source>
</evidence>
<feature type="region of interest" description="Disordered" evidence="1">
    <location>
        <begin position="68"/>
        <end position="331"/>
    </location>
</feature>